<proteinExistence type="predicted"/>
<evidence type="ECO:0000313" key="1">
    <source>
        <dbReference type="EMBL" id="EAQ05738.1"/>
    </source>
</evidence>
<evidence type="ECO:0000313" key="2">
    <source>
        <dbReference type="Proteomes" id="UP000004507"/>
    </source>
</evidence>
<sequence length="99" mass="10647">MQRERAPFSDKTDMLRKQTLKAQSLCVLMSLAAICGKWVEGLSGTCRTARMPYWGRLPVAVGFSAACVCDAVAASGGDIWAWRMIRVNGAGRAPVLGEA</sequence>
<protein>
    <submittedName>
        <fullName evidence="1">Uncharacterized protein</fullName>
    </submittedName>
</protein>
<dbReference type="STRING" id="314232.SKA53_06527"/>
<reference evidence="1 2" key="1">
    <citation type="submission" date="2006-01" db="EMBL/GenBank/DDBJ databases">
        <authorList>
            <person name="Hagstrom A."/>
            <person name="Ferriera S."/>
            <person name="Johnson J."/>
            <person name="Kravitz S."/>
            <person name="Halpern A."/>
            <person name="Remington K."/>
            <person name="Beeson K."/>
            <person name="Tran B."/>
            <person name="Rogers Y.-H."/>
            <person name="Friedman R."/>
            <person name="Venter J.C."/>
        </authorList>
    </citation>
    <scope>NUCLEOTIDE SEQUENCE [LARGE SCALE GENOMIC DNA]</scope>
    <source>
        <strain evidence="1 2">SKA53</strain>
    </source>
</reference>
<keyword evidence="2" id="KW-1185">Reference proteome</keyword>
<dbReference type="HOGENOM" id="CLU_2316916_0_0_5"/>
<accession>A3V7T8</accession>
<dbReference type="AlphaFoldDB" id="A3V7T8"/>
<organism evidence="1 2">
    <name type="scientific">Yoonia vestfoldensis SKA53</name>
    <dbReference type="NCBI Taxonomy" id="314232"/>
    <lineage>
        <taxon>Bacteria</taxon>
        <taxon>Pseudomonadati</taxon>
        <taxon>Pseudomonadota</taxon>
        <taxon>Alphaproteobacteria</taxon>
        <taxon>Rhodobacterales</taxon>
        <taxon>Paracoccaceae</taxon>
        <taxon>Yoonia</taxon>
    </lineage>
</organism>
<gene>
    <name evidence="1" type="ORF">SKA53_06527</name>
</gene>
<comment type="caution">
    <text evidence="1">The sequence shown here is derived from an EMBL/GenBank/DDBJ whole genome shotgun (WGS) entry which is preliminary data.</text>
</comment>
<dbReference type="Proteomes" id="UP000004507">
    <property type="component" value="Unassembled WGS sequence"/>
</dbReference>
<name>A3V7T8_9RHOB</name>
<dbReference type="EMBL" id="AAMS01000007">
    <property type="protein sequence ID" value="EAQ05738.1"/>
    <property type="molecule type" value="Genomic_DNA"/>
</dbReference>